<reference evidence="3" key="1">
    <citation type="submission" date="2021-02" db="EMBL/GenBank/DDBJ databases">
        <title>Genome-Resolved Metagenomics of a Microbial Community Performing Photosynthetic Biological Nutrient Removal.</title>
        <authorList>
            <person name="Mcdaniel E.A."/>
        </authorList>
    </citation>
    <scope>NUCLEOTIDE SEQUENCE</scope>
    <source>
        <strain evidence="3">UWPOB_OBS1</strain>
    </source>
</reference>
<evidence type="ECO:0000256" key="2">
    <source>
        <dbReference type="SAM" id="Phobius"/>
    </source>
</evidence>
<dbReference type="AlphaFoldDB" id="A0A8J7TN42"/>
<organism evidence="3 4">
    <name type="scientific">Candidatus Obscuribacter phosphatis</name>
    <dbReference type="NCBI Taxonomy" id="1906157"/>
    <lineage>
        <taxon>Bacteria</taxon>
        <taxon>Bacillati</taxon>
        <taxon>Candidatus Melainabacteria</taxon>
        <taxon>Candidatus Obscuribacterales</taxon>
        <taxon>Candidatus Obscuribacteraceae</taxon>
        <taxon>Candidatus Obscuribacter</taxon>
    </lineage>
</organism>
<proteinExistence type="predicted"/>
<protein>
    <submittedName>
        <fullName evidence="3">Uncharacterized protein</fullName>
    </submittedName>
</protein>
<sequence length="201" mass="22865">MPNPEESNKSEKFLVMLRLLFFASILMTAFALPAVLIVLQASVWMFIVAKLPGVYFTLRFMETCLFVALIGLLSIGINWLILTIKLKRLGKEYKEYNLELQRKAEELKQQRIEEGREDALEMSTLLSTVKSISIHCAVYATSFSVISYFLPGKVEFSGAMPFACAILLMVSTREIYTRSSVLFMNILTSRMKQQYEGSSKT</sequence>
<dbReference type="EMBL" id="JAFLCK010000012">
    <property type="protein sequence ID" value="MBN8660658.1"/>
    <property type="molecule type" value="Genomic_DNA"/>
</dbReference>
<keyword evidence="2" id="KW-0812">Transmembrane</keyword>
<gene>
    <name evidence="3" type="ORF">J0M35_09865</name>
</gene>
<accession>A0A8J7TN42</accession>
<feature type="coiled-coil region" evidence="1">
    <location>
        <begin position="86"/>
        <end position="117"/>
    </location>
</feature>
<keyword evidence="2" id="KW-1133">Transmembrane helix</keyword>
<feature type="transmembrane region" description="Helical" evidence="2">
    <location>
        <begin position="60"/>
        <end position="82"/>
    </location>
</feature>
<evidence type="ECO:0000313" key="4">
    <source>
        <dbReference type="Proteomes" id="UP000664277"/>
    </source>
</evidence>
<evidence type="ECO:0000313" key="3">
    <source>
        <dbReference type="EMBL" id="MBN8660658.1"/>
    </source>
</evidence>
<evidence type="ECO:0000256" key="1">
    <source>
        <dbReference type="SAM" id="Coils"/>
    </source>
</evidence>
<name>A0A8J7TN42_9BACT</name>
<keyword evidence="1" id="KW-0175">Coiled coil</keyword>
<feature type="transmembrane region" description="Helical" evidence="2">
    <location>
        <begin position="20"/>
        <end position="48"/>
    </location>
</feature>
<keyword evidence="2" id="KW-0472">Membrane</keyword>
<comment type="caution">
    <text evidence="3">The sequence shown here is derived from an EMBL/GenBank/DDBJ whole genome shotgun (WGS) entry which is preliminary data.</text>
</comment>
<dbReference type="Proteomes" id="UP000664277">
    <property type="component" value="Unassembled WGS sequence"/>
</dbReference>